<feature type="domain" description="Phytase-like" evidence="2">
    <location>
        <begin position="108"/>
        <end position="410"/>
    </location>
</feature>
<dbReference type="Pfam" id="PF13449">
    <property type="entry name" value="Phytase-like"/>
    <property type="match status" value="1"/>
</dbReference>
<keyword evidence="1" id="KW-0732">Signal</keyword>
<evidence type="ECO:0000313" key="3">
    <source>
        <dbReference type="EMBL" id="QXM23583.1"/>
    </source>
</evidence>
<proteinExistence type="predicted"/>
<gene>
    <name evidence="3" type="ORF">KO353_09625</name>
</gene>
<evidence type="ECO:0000313" key="4">
    <source>
        <dbReference type="Proteomes" id="UP000694001"/>
    </source>
</evidence>
<dbReference type="PANTHER" id="PTHR37957">
    <property type="entry name" value="BLR7070 PROTEIN"/>
    <property type="match status" value="1"/>
</dbReference>
<organism evidence="3 4">
    <name type="scientific">Elioraea tepida</name>
    <dbReference type="NCBI Taxonomy" id="2843330"/>
    <lineage>
        <taxon>Bacteria</taxon>
        <taxon>Pseudomonadati</taxon>
        <taxon>Pseudomonadota</taxon>
        <taxon>Alphaproteobacteria</taxon>
        <taxon>Acetobacterales</taxon>
        <taxon>Elioraeaceae</taxon>
        <taxon>Elioraea</taxon>
    </lineage>
</organism>
<dbReference type="RefSeq" id="WP_218284450.1">
    <property type="nucleotide sequence ID" value="NZ_CP076448.1"/>
</dbReference>
<sequence>MRRTLFALALLTGQAAQANALEIVPLDASVPLSLGRFAFEGGKILDLTIGIGSAAFRGPADPPDVIWTVSDRGPNIACSQAEAITGLARDRICAAARNGRIYPLPHYAPSIYRLRLDTATGLFHVTDVIALRTLDGTPIDGMPNPLTVASTETPLDGRGRTLAQNPSAIDAEGIVRLSDGSFWIGEENAPSILHVAPDGRIQLRIVPEGTAKDFAGAGYPVIEGLPAIITRRQINRGIESMAVSPDERFLYFMLQNPLANPDAAAFRAAKNTRLFKFDRVELRPVGEFVYQLDDPRSFRNDPSDNQSDPRISELTAIGADRLIVLERTEATTKLYVVALDGATDILRSRWSDPATRPSLEQTNDLASIGIVPVRKRLIFDSADHRDIPPKLEGVAVLPGGALAVINDDDFGITGERTRVLVLRGLALE</sequence>
<dbReference type="EMBL" id="CP076448">
    <property type="protein sequence ID" value="QXM23583.1"/>
    <property type="molecule type" value="Genomic_DNA"/>
</dbReference>
<name>A0A975U1E8_9PROT</name>
<evidence type="ECO:0000256" key="1">
    <source>
        <dbReference type="SAM" id="SignalP"/>
    </source>
</evidence>
<reference evidence="3" key="1">
    <citation type="submission" date="2021-06" db="EMBL/GenBank/DDBJ databases">
        <title>Elioraea tepida, sp. nov., a moderately thermophilic aerobic anoxygenic phototrophic bacterium isolated from an alkaline siliceous hot spring mat community in Yellowstone National Park, WY, USA.</title>
        <authorList>
            <person name="Saini M.K."/>
            <person name="Yoshida S."/>
            <person name="Sebastian A."/>
            <person name="Hirose S."/>
            <person name="Hara E."/>
            <person name="Tamaki H."/>
            <person name="Soulier N.T."/>
            <person name="Albert I."/>
            <person name="Hanada S."/>
            <person name="Bryant D.A."/>
            <person name="Tank M."/>
        </authorList>
    </citation>
    <scope>NUCLEOTIDE SEQUENCE</scope>
    <source>
        <strain evidence="3">MS-P2</strain>
    </source>
</reference>
<evidence type="ECO:0000259" key="2">
    <source>
        <dbReference type="Pfam" id="PF13449"/>
    </source>
</evidence>
<dbReference type="Proteomes" id="UP000694001">
    <property type="component" value="Chromosome"/>
</dbReference>
<keyword evidence="4" id="KW-1185">Reference proteome</keyword>
<protein>
    <submittedName>
        <fullName evidence="3">Esterase-like activity of phytase family protein</fullName>
    </submittedName>
</protein>
<feature type="chain" id="PRO_5037640353" evidence="1">
    <location>
        <begin position="21"/>
        <end position="428"/>
    </location>
</feature>
<dbReference type="PANTHER" id="PTHR37957:SF1">
    <property type="entry name" value="PHYTASE-LIKE DOMAIN-CONTAINING PROTEIN"/>
    <property type="match status" value="1"/>
</dbReference>
<accession>A0A975U1E8</accession>
<dbReference type="AlphaFoldDB" id="A0A975U1E8"/>
<dbReference type="KEGG" id="elio:KO353_09625"/>
<feature type="signal peptide" evidence="1">
    <location>
        <begin position="1"/>
        <end position="20"/>
    </location>
</feature>
<dbReference type="InterPro" id="IPR027372">
    <property type="entry name" value="Phytase-like_dom"/>
</dbReference>